<feature type="transmembrane region" description="Helical" evidence="7">
    <location>
        <begin position="381"/>
        <end position="399"/>
    </location>
</feature>
<dbReference type="EMBL" id="JAGMUU010000018">
    <property type="protein sequence ID" value="KAH7133039.1"/>
    <property type="molecule type" value="Genomic_DNA"/>
</dbReference>
<dbReference type="PROSITE" id="PS50850">
    <property type="entry name" value="MFS"/>
    <property type="match status" value="1"/>
</dbReference>
<keyword evidence="6 7" id="KW-0472">Membrane</keyword>
<dbReference type="SUPFAM" id="SSF103473">
    <property type="entry name" value="MFS general substrate transporter"/>
    <property type="match status" value="1"/>
</dbReference>
<reference evidence="9" key="1">
    <citation type="journal article" date="2021" name="Nat. Commun.">
        <title>Genetic determinants of endophytism in the Arabidopsis root mycobiome.</title>
        <authorList>
            <person name="Mesny F."/>
            <person name="Miyauchi S."/>
            <person name="Thiergart T."/>
            <person name="Pickel B."/>
            <person name="Atanasova L."/>
            <person name="Karlsson M."/>
            <person name="Huettel B."/>
            <person name="Barry K.W."/>
            <person name="Haridas S."/>
            <person name="Chen C."/>
            <person name="Bauer D."/>
            <person name="Andreopoulos W."/>
            <person name="Pangilinan J."/>
            <person name="LaButti K."/>
            <person name="Riley R."/>
            <person name="Lipzen A."/>
            <person name="Clum A."/>
            <person name="Drula E."/>
            <person name="Henrissat B."/>
            <person name="Kohler A."/>
            <person name="Grigoriev I.V."/>
            <person name="Martin F.M."/>
            <person name="Hacquard S."/>
        </authorList>
    </citation>
    <scope>NUCLEOTIDE SEQUENCE</scope>
    <source>
        <strain evidence="9">MPI-CAGE-AT-0021</strain>
    </source>
</reference>
<feature type="transmembrane region" description="Helical" evidence="7">
    <location>
        <begin position="419"/>
        <end position="439"/>
    </location>
</feature>
<accession>A0A9P9IW89</accession>
<comment type="caution">
    <text evidence="9">The sequence shown here is derived from an EMBL/GenBank/DDBJ whole genome shotgun (WGS) entry which is preliminary data.</text>
</comment>
<gene>
    <name evidence="9" type="ORF">B0J13DRAFT_597669</name>
</gene>
<evidence type="ECO:0000313" key="10">
    <source>
        <dbReference type="Proteomes" id="UP000717696"/>
    </source>
</evidence>
<dbReference type="FunFam" id="1.20.1250.20:FF:000134">
    <property type="entry name" value="MFS sugar transporter protein"/>
    <property type="match status" value="1"/>
</dbReference>
<feature type="transmembrane region" description="Helical" evidence="7">
    <location>
        <begin position="451"/>
        <end position="470"/>
    </location>
</feature>
<dbReference type="InterPro" id="IPR036259">
    <property type="entry name" value="MFS_trans_sf"/>
</dbReference>
<comment type="subcellular location">
    <subcellularLocation>
        <location evidence="1">Membrane</location>
        <topology evidence="1">Multi-pass membrane protein</topology>
    </subcellularLocation>
</comment>
<organism evidence="9 10">
    <name type="scientific">Dactylonectria estremocensis</name>
    <dbReference type="NCBI Taxonomy" id="1079267"/>
    <lineage>
        <taxon>Eukaryota</taxon>
        <taxon>Fungi</taxon>
        <taxon>Dikarya</taxon>
        <taxon>Ascomycota</taxon>
        <taxon>Pezizomycotina</taxon>
        <taxon>Sordariomycetes</taxon>
        <taxon>Hypocreomycetidae</taxon>
        <taxon>Hypocreales</taxon>
        <taxon>Nectriaceae</taxon>
        <taxon>Dactylonectria</taxon>
    </lineage>
</organism>
<proteinExistence type="inferred from homology"/>
<keyword evidence="5 7" id="KW-1133">Transmembrane helix</keyword>
<dbReference type="PANTHER" id="PTHR48022:SF24">
    <property type="entry name" value="HEXOSE TRANSPORTER PROTEIN (AFU_ORTHOLOGUE AFUA_8G04480)"/>
    <property type="match status" value="1"/>
</dbReference>
<dbReference type="InterPro" id="IPR005828">
    <property type="entry name" value="MFS_sugar_transport-like"/>
</dbReference>
<keyword evidence="4 7" id="KW-0812">Transmembrane</keyword>
<dbReference type="GO" id="GO:0005351">
    <property type="term" value="F:carbohydrate:proton symporter activity"/>
    <property type="evidence" value="ECO:0007669"/>
    <property type="project" value="TreeGrafter"/>
</dbReference>
<protein>
    <submittedName>
        <fullName evidence="9">General substrate transporter</fullName>
    </submittedName>
</protein>
<feature type="transmembrane region" description="Helical" evidence="7">
    <location>
        <begin position="351"/>
        <end position="369"/>
    </location>
</feature>
<dbReference type="InterPro" id="IPR020846">
    <property type="entry name" value="MFS_dom"/>
</dbReference>
<dbReference type="AlphaFoldDB" id="A0A9P9IW89"/>
<dbReference type="OrthoDB" id="6133115at2759"/>
<dbReference type="InterPro" id="IPR005829">
    <property type="entry name" value="Sugar_transporter_CS"/>
</dbReference>
<dbReference type="Gene3D" id="1.20.1250.20">
    <property type="entry name" value="MFS general substrate transporter like domains"/>
    <property type="match status" value="1"/>
</dbReference>
<dbReference type="PANTHER" id="PTHR48022">
    <property type="entry name" value="PLASTIDIC GLUCOSE TRANSPORTER 4"/>
    <property type="match status" value="1"/>
</dbReference>
<dbReference type="PROSITE" id="PS00217">
    <property type="entry name" value="SUGAR_TRANSPORT_2"/>
    <property type="match status" value="1"/>
</dbReference>
<dbReference type="GO" id="GO:0016020">
    <property type="term" value="C:membrane"/>
    <property type="evidence" value="ECO:0007669"/>
    <property type="project" value="UniProtKB-SubCell"/>
</dbReference>
<comment type="similarity">
    <text evidence="2">Belongs to the major facilitator superfamily. Sugar transporter (TC 2.A.1.1) family.</text>
</comment>
<evidence type="ECO:0000313" key="9">
    <source>
        <dbReference type="EMBL" id="KAH7133039.1"/>
    </source>
</evidence>
<sequence length="513" mass="56970">MSHVKEETVSNPAEDAPETEQVRLLDLVPKYDYGWWRVPHLLWLNLKMTVPMMTGYLIGFDSSMLNGIQAVPHWVQDFNNPTGSYLGLLVTMQTIGAIVALPFAPFLTDRLGRRHPIALGSAICLLGTALQGGAPNVATFVAGRFFVGFGGGLVDNASGPLIAEISYPTHRPTLSALAGTTWYIGSIVAAWSTFGTFKIANSWSWRIPSLLQAIPFIYQLGLIYLIPESPRWLISNGRYQKAKEDLYANHAGFAADSGEISPMVELELAEIVAAIEAEKLQNTRSYLDFFATRGNAHRLVIVILMGIMAQWAGNGLLTYLVVVLRGIGITDPFDQNLINAVLVNHLRRRQALLIGVSGMFTSFIMWTVLSAVNQERGYEKSLGIGIVFAIFFFFIWYNMSFAPVFPAYTFEVLTFTLRAKGYMILQIFTYGAGLFNGFANPVALEAIGWKYYIVFAALLATWFVAIWFLFPETSGRTLEEVSEIFDGVEVGRTAMDMVQNEEKGLETNQIEEV</sequence>
<feature type="transmembrane region" description="Helical" evidence="7">
    <location>
        <begin position="116"/>
        <end position="134"/>
    </location>
</feature>
<evidence type="ECO:0000259" key="8">
    <source>
        <dbReference type="PROSITE" id="PS50850"/>
    </source>
</evidence>
<feature type="domain" description="Major facilitator superfamily (MFS) profile" evidence="8">
    <location>
        <begin position="47"/>
        <end position="474"/>
    </location>
</feature>
<keyword evidence="10" id="KW-1185">Reference proteome</keyword>
<feature type="transmembrane region" description="Helical" evidence="7">
    <location>
        <begin position="85"/>
        <end position="104"/>
    </location>
</feature>
<keyword evidence="3" id="KW-0813">Transport</keyword>
<name>A0A9P9IW89_9HYPO</name>
<evidence type="ECO:0000256" key="3">
    <source>
        <dbReference type="ARBA" id="ARBA00022448"/>
    </source>
</evidence>
<dbReference type="Pfam" id="PF00083">
    <property type="entry name" value="Sugar_tr"/>
    <property type="match status" value="1"/>
</dbReference>
<evidence type="ECO:0000256" key="7">
    <source>
        <dbReference type="SAM" id="Phobius"/>
    </source>
</evidence>
<evidence type="ECO:0000256" key="1">
    <source>
        <dbReference type="ARBA" id="ARBA00004141"/>
    </source>
</evidence>
<evidence type="ECO:0000256" key="6">
    <source>
        <dbReference type="ARBA" id="ARBA00023136"/>
    </source>
</evidence>
<evidence type="ECO:0000256" key="5">
    <source>
        <dbReference type="ARBA" id="ARBA00022989"/>
    </source>
</evidence>
<evidence type="ECO:0000256" key="2">
    <source>
        <dbReference type="ARBA" id="ARBA00010992"/>
    </source>
</evidence>
<evidence type="ECO:0000256" key="4">
    <source>
        <dbReference type="ARBA" id="ARBA00022692"/>
    </source>
</evidence>
<feature type="transmembrane region" description="Helical" evidence="7">
    <location>
        <begin position="299"/>
        <end position="322"/>
    </location>
</feature>
<dbReference type="InterPro" id="IPR050360">
    <property type="entry name" value="MFS_Sugar_Transporters"/>
</dbReference>
<dbReference type="Proteomes" id="UP000717696">
    <property type="component" value="Unassembled WGS sequence"/>
</dbReference>
<feature type="transmembrane region" description="Helical" evidence="7">
    <location>
        <begin position="174"/>
        <end position="194"/>
    </location>
</feature>